<gene>
    <name evidence="1" type="ORF">JQN70_13810</name>
</gene>
<keyword evidence="2" id="KW-1185">Reference proteome</keyword>
<accession>A0ABS2CNW3</accession>
<organism evidence="1 2">
    <name type="scientific">Phycicoccus sonneratiae</name>
    <dbReference type="NCBI Taxonomy" id="2807628"/>
    <lineage>
        <taxon>Bacteria</taxon>
        <taxon>Bacillati</taxon>
        <taxon>Actinomycetota</taxon>
        <taxon>Actinomycetes</taxon>
        <taxon>Micrococcales</taxon>
        <taxon>Intrasporangiaceae</taxon>
        <taxon>Phycicoccus</taxon>
    </lineage>
</organism>
<comment type="caution">
    <text evidence="1">The sequence shown here is derived from an EMBL/GenBank/DDBJ whole genome shotgun (WGS) entry which is preliminary data.</text>
</comment>
<name>A0ABS2CNW3_9MICO</name>
<evidence type="ECO:0000313" key="1">
    <source>
        <dbReference type="EMBL" id="MBM6401470.1"/>
    </source>
</evidence>
<sequence>MSSLDRDWDDALDAVEAGLERAEGLVRAGTLDDLVDVLGTRPTVGSPLPSRLGPRATAALQRTRALEAVVAARLADSARALEADLHGRRPAAAVAQLPVYVDARA</sequence>
<evidence type="ECO:0000313" key="2">
    <source>
        <dbReference type="Proteomes" id="UP001430172"/>
    </source>
</evidence>
<dbReference type="EMBL" id="JAFDVD010000015">
    <property type="protein sequence ID" value="MBM6401470.1"/>
    <property type="molecule type" value="Genomic_DNA"/>
</dbReference>
<dbReference type="RefSeq" id="WP_204131939.1">
    <property type="nucleotide sequence ID" value="NZ_JAFDVD010000015.1"/>
</dbReference>
<dbReference type="Proteomes" id="UP001430172">
    <property type="component" value="Unassembled WGS sequence"/>
</dbReference>
<protein>
    <submittedName>
        <fullName evidence="1">Uncharacterized protein</fullName>
    </submittedName>
</protein>
<proteinExistence type="predicted"/>
<reference evidence="1" key="1">
    <citation type="submission" date="2021-02" db="EMBL/GenBank/DDBJ databases">
        <title>Phycicoccus sp. MQZ13P-5T, whole genome shotgun sequence.</title>
        <authorList>
            <person name="Tuo L."/>
        </authorList>
    </citation>
    <scope>NUCLEOTIDE SEQUENCE</scope>
    <source>
        <strain evidence="1">MQZ13P-5</strain>
    </source>
</reference>